<organism evidence="2 3">
    <name type="scientific">Stutzerimonas stutzeri</name>
    <name type="common">Pseudomonas stutzeri</name>
    <dbReference type="NCBI Taxonomy" id="316"/>
    <lineage>
        <taxon>Bacteria</taxon>
        <taxon>Pseudomonadati</taxon>
        <taxon>Pseudomonadota</taxon>
        <taxon>Gammaproteobacteria</taxon>
        <taxon>Pseudomonadales</taxon>
        <taxon>Pseudomonadaceae</taxon>
        <taxon>Stutzerimonas</taxon>
    </lineage>
</organism>
<accession>A0A2N8R958</accession>
<dbReference type="EMBL" id="POUM01000024">
    <property type="protein sequence ID" value="PNF57606.1"/>
    <property type="molecule type" value="Genomic_DNA"/>
</dbReference>
<evidence type="ECO:0000313" key="3">
    <source>
        <dbReference type="Proteomes" id="UP000236003"/>
    </source>
</evidence>
<dbReference type="PROSITE" id="PS51257">
    <property type="entry name" value="PROKAR_LIPOPROTEIN"/>
    <property type="match status" value="1"/>
</dbReference>
<feature type="chain" id="PRO_5014964461" description="Lipoprotein" evidence="1">
    <location>
        <begin position="22"/>
        <end position="166"/>
    </location>
</feature>
<comment type="caution">
    <text evidence="2">The sequence shown here is derived from an EMBL/GenBank/DDBJ whole genome shotgun (WGS) entry which is preliminary data.</text>
</comment>
<sequence length="166" mass="18329">MDMKKIAVVIAALIASFSVSACPVQECAPGDFAAALAAEQEKAALTQRGIAWLEEQRNLKNPVEFVQHGGWVVAKLAIAMLEAENRALRRALETGEEPDYTSVRQLPTFAALSDAMNSDLLQVFVTGRMPQTEHFEKRLQASVERSLIEEAGEKLGQPRKPRRIIE</sequence>
<dbReference type="AlphaFoldDB" id="A0A2N8R958"/>
<evidence type="ECO:0008006" key="4">
    <source>
        <dbReference type="Google" id="ProtNLM"/>
    </source>
</evidence>
<feature type="signal peptide" evidence="1">
    <location>
        <begin position="1"/>
        <end position="21"/>
    </location>
</feature>
<protein>
    <recommendedName>
        <fullName evidence="4">Lipoprotein</fullName>
    </recommendedName>
</protein>
<evidence type="ECO:0000256" key="1">
    <source>
        <dbReference type="SAM" id="SignalP"/>
    </source>
</evidence>
<proteinExistence type="predicted"/>
<evidence type="ECO:0000313" key="2">
    <source>
        <dbReference type="EMBL" id="PNF57606.1"/>
    </source>
</evidence>
<reference evidence="2 3" key="1">
    <citation type="submission" date="2018-01" db="EMBL/GenBank/DDBJ databases">
        <title>Denitrification phenotypes of diverse strains of Pseudomonas stutzeri.</title>
        <authorList>
            <person name="Milligan D.A."/>
            <person name="Bergaust L."/>
            <person name="Bakken L.R."/>
            <person name="Frostegard A."/>
        </authorList>
    </citation>
    <scope>NUCLEOTIDE SEQUENCE [LARGE SCALE GENOMIC DNA]</scope>
    <source>
        <strain evidence="2 3">CCUG 44592</strain>
    </source>
</reference>
<dbReference type="RefSeq" id="WP_102821622.1">
    <property type="nucleotide sequence ID" value="NZ_JAMOHR010000032.1"/>
</dbReference>
<dbReference type="Proteomes" id="UP000236003">
    <property type="component" value="Unassembled WGS sequence"/>
</dbReference>
<gene>
    <name evidence="2" type="ORF">CXK99_20670</name>
</gene>
<name>A0A2N8R958_STUST</name>
<keyword evidence="1" id="KW-0732">Signal</keyword>